<evidence type="ECO:0000259" key="3">
    <source>
        <dbReference type="Pfam" id="PF04321"/>
    </source>
</evidence>
<feature type="domain" description="RmlD-like substrate binding" evidence="3">
    <location>
        <begin position="3"/>
        <end position="275"/>
    </location>
</feature>
<dbReference type="PANTHER" id="PTHR10491">
    <property type="entry name" value="DTDP-4-DEHYDRORHAMNOSE REDUCTASE"/>
    <property type="match status" value="1"/>
</dbReference>
<dbReference type="Gene3D" id="3.90.25.10">
    <property type="entry name" value="UDP-galactose 4-epimerase, domain 1"/>
    <property type="match status" value="1"/>
</dbReference>
<keyword evidence="2" id="KW-0560">Oxidoreductase</keyword>
<dbReference type="InterPro" id="IPR036291">
    <property type="entry name" value="NAD(P)-bd_dom_sf"/>
</dbReference>
<dbReference type="GO" id="GO:0019305">
    <property type="term" value="P:dTDP-rhamnose biosynthetic process"/>
    <property type="evidence" value="ECO:0007669"/>
    <property type="project" value="TreeGrafter"/>
</dbReference>
<dbReference type="PANTHER" id="PTHR10491:SF4">
    <property type="entry name" value="METHIONINE ADENOSYLTRANSFERASE 2 SUBUNIT BETA"/>
    <property type="match status" value="1"/>
</dbReference>
<comment type="similarity">
    <text evidence="1 2">Belongs to the dTDP-4-dehydrorhamnose reductase family.</text>
</comment>
<reference evidence="4 5" key="1">
    <citation type="submission" date="2019-10" db="EMBL/GenBank/DDBJ databases">
        <title>Genome sequencing of Lactobacillus fructivorans.</title>
        <authorList>
            <person name="Kim K."/>
        </authorList>
    </citation>
    <scope>NUCLEOTIDE SEQUENCE [LARGE SCALE GENOMIC DNA]</scope>
    <source>
        <strain evidence="4 5">LF543</strain>
    </source>
</reference>
<keyword evidence="2" id="KW-0521">NADP</keyword>
<dbReference type="KEGG" id="lfv:LF543_00820"/>
<comment type="pathway">
    <text evidence="2">Carbohydrate biosynthesis; dTDP-L-rhamnose biosynthesis.</text>
</comment>
<dbReference type="EC" id="1.1.1.133" evidence="2"/>
<name>A0AAE6P0M2_9LACO</name>
<evidence type="ECO:0000313" key="5">
    <source>
        <dbReference type="Proteomes" id="UP000327194"/>
    </source>
</evidence>
<dbReference type="InterPro" id="IPR005913">
    <property type="entry name" value="dTDP_dehydrorham_reduct"/>
</dbReference>
<accession>A0AAE6P0M2</accession>
<dbReference type="EMBL" id="CP045562">
    <property type="protein sequence ID" value="QFX92208.1"/>
    <property type="molecule type" value="Genomic_DNA"/>
</dbReference>
<dbReference type="RefSeq" id="WP_010022418.1">
    <property type="nucleotide sequence ID" value="NZ_AZDS01000002.1"/>
</dbReference>
<evidence type="ECO:0000256" key="2">
    <source>
        <dbReference type="RuleBase" id="RU364082"/>
    </source>
</evidence>
<dbReference type="GO" id="GO:0008831">
    <property type="term" value="F:dTDP-4-dehydrorhamnose reductase activity"/>
    <property type="evidence" value="ECO:0007669"/>
    <property type="project" value="UniProtKB-EC"/>
</dbReference>
<dbReference type="InterPro" id="IPR029903">
    <property type="entry name" value="RmlD-like-bd"/>
</dbReference>
<dbReference type="Pfam" id="PF04321">
    <property type="entry name" value="RmlD_sub_bind"/>
    <property type="match status" value="1"/>
</dbReference>
<dbReference type="AlphaFoldDB" id="A0AAE6P0M2"/>
<gene>
    <name evidence="4" type="ORF">LF543_00820</name>
</gene>
<dbReference type="Proteomes" id="UP000327194">
    <property type="component" value="Chromosome"/>
</dbReference>
<dbReference type="Gene3D" id="3.40.50.720">
    <property type="entry name" value="NAD(P)-binding Rossmann-like Domain"/>
    <property type="match status" value="1"/>
</dbReference>
<proteinExistence type="inferred from homology"/>
<comment type="function">
    <text evidence="2">Catalyzes the reduction of dTDP-6-deoxy-L-lyxo-4-hexulose to yield dTDP-L-rhamnose.</text>
</comment>
<sequence length="277" mass="31641">MKKVLVLGSSGQLGRELSDLLNEQQIEFDAPSSKEMDVTDQNRVMRYFKDHQPEVVFDCVGYTNIASAEKEPGKTINQNVNFLGTQYVALAARDVNATLVHISTNRVFDGNDNSEPHKTTDIPNPISEYSKQKRMAERAIEEISTKYYTIRTTKLFGKYDTNFTNMLLTPADENGLRHVSNEQLNNITWTRTLAEFMLYVIENELPFGMYHLSNQGLTNSYKVFQKIQKNSSIDVTPTNPRNDTVIEWPILDLSKVNDTDFKNLTWDEAIAQLLNTL</sequence>
<dbReference type="GO" id="GO:0005829">
    <property type="term" value="C:cytosol"/>
    <property type="evidence" value="ECO:0007669"/>
    <property type="project" value="TreeGrafter"/>
</dbReference>
<evidence type="ECO:0000256" key="1">
    <source>
        <dbReference type="ARBA" id="ARBA00010944"/>
    </source>
</evidence>
<protein>
    <recommendedName>
        <fullName evidence="2">dTDP-4-dehydrorhamnose reductase</fullName>
        <ecNumber evidence="2">1.1.1.133</ecNumber>
    </recommendedName>
</protein>
<organism evidence="4 5">
    <name type="scientific">Fructilactobacillus fructivorans</name>
    <dbReference type="NCBI Taxonomy" id="1614"/>
    <lineage>
        <taxon>Bacteria</taxon>
        <taxon>Bacillati</taxon>
        <taxon>Bacillota</taxon>
        <taxon>Bacilli</taxon>
        <taxon>Lactobacillales</taxon>
        <taxon>Lactobacillaceae</taxon>
        <taxon>Fructilactobacillus</taxon>
    </lineage>
</organism>
<dbReference type="SUPFAM" id="SSF51735">
    <property type="entry name" value="NAD(P)-binding Rossmann-fold domains"/>
    <property type="match status" value="1"/>
</dbReference>
<evidence type="ECO:0000313" key="4">
    <source>
        <dbReference type="EMBL" id="QFX92208.1"/>
    </source>
</evidence>